<organism evidence="9 10">
    <name type="scientific">Serratia sp. (strain ATCC 39006)</name>
    <name type="common">Prodigiosinella confusarubida</name>
    <dbReference type="NCBI Taxonomy" id="104623"/>
    <lineage>
        <taxon>Bacteria</taxon>
        <taxon>Pseudomonadati</taxon>
        <taxon>Pseudomonadota</taxon>
        <taxon>Gammaproteobacteria</taxon>
        <taxon>Enterobacterales</taxon>
        <taxon>Pectobacteriaceae</taxon>
        <taxon>Prodigiosinella</taxon>
    </lineage>
</organism>
<dbReference type="KEGG" id="serq:CWC46_00105"/>
<proteinExistence type="inferred from homology"/>
<evidence type="ECO:0000259" key="7">
    <source>
        <dbReference type="Pfam" id="PF13087"/>
    </source>
</evidence>
<reference evidence="9" key="4">
    <citation type="submission" date="2017-11" db="EMBL/GenBank/DDBJ databases">
        <title>Complete genome sequence of Serratia sp. ATCC 39006.</title>
        <authorList>
            <person name="Hampton H.G."/>
            <person name="Jackson S.A."/>
            <person name="Jauregui R."/>
            <person name="Poulter G.T.M."/>
            <person name="Salmond G.P.C."/>
            <person name="Fineran P.C."/>
        </authorList>
    </citation>
    <scope>NUCLEOTIDE SEQUENCE</scope>
    <source>
        <strain evidence="9">ATCC 39006</strain>
    </source>
</reference>
<keyword evidence="3" id="KW-0378">Hydrolase</keyword>
<reference evidence="9" key="2">
    <citation type="submission" date="2013-09" db="EMBL/GenBank/DDBJ databases">
        <authorList>
            <person name="Wang G."/>
            <person name="Yang Y."/>
            <person name="Su Y."/>
        </authorList>
    </citation>
    <scope>NUCLEOTIDE SEQUENCE</scope>
    <source>
        <strain evidence="9">ATCC 39006</strain>
    </source>
</reference>
<dbReference type="GO" id="GO:0043139">
    <property type="term" value="F:5'-3' DNA helicase activity"/>
    <property type="evidence" value="ECO:0007669"/>
    <property type="project" value="TreeGrafter"/>
</dbReference>
<keyword evidence="5" id="KW-0067">ATP-binding</keyword>
<dbReference type="PANTHER" id="PTHR43788:SF8">
    <property type="entry name" value="DNA-BINDING PROTEIN SMUBP-2"/>
    <property type="match status" value="1"/>
</dbReference>
<keyword evidence="10" id="KW-1185">Reference proteome</keyword>
<evidence type="ECO:0000256" key="5">
    <source>
        <dbReference type="ARBA" id="ARBA00022840"/>
    </source>
</evidence>
<evidence type="ECO:0000259" key="6">
    <source>
        <dbReference type="Pfam" id="PF13086"/>
    </source>
</evidence>
<dbReference type="Pfam" id="PF13086">
    <property type="entry name" value="AAA_11"/>
    <property type="match status" value="1"/>
</dbReference>
<dbReference type="RefSeq" id="WP_021014230.1">
    <property type="nucleotide sequence ID" value="NZ_CP025084.1"/>
</dbReference>
<dbReference type="GO" id="GO:0016787">
    <property type="term" value="F:hydrolase activity"/>
    <property type="evidence" value="ECO:0007669"/>
    <property type="project" value="UniProtKB-KW"/>
</dbReference>
<reference evidence="8 11" key="3">
    <citation type="submission" date="2017-11" db="EMBL/GenBank/DDBJ databases">
        <title>Complete genome sequence of Serratia sp. ATCC 39006 LacA.</title>
        <authorList>
            <person name="Hampton H.G."/>
            <person name="Jackson S.A."/>
            <person name="Jauregui R."/>
            <person name="Poulter G.T.M."/>
            <person name="Salmond G.P.C."/>
            <person name="Fineran P.C."/>
        </authorList>
    </citation>
    <scope>NUCLEOTIDE SEQUENCE [LARGE SCALE GENOMIC DNA]</scope>
    <source>
        <strain evidence="8 11">ATCC 39006</strain>
    </source>
</reference>
<dbReference type="GO" id="GO:0005524">
    <property type="term" value="F:ATP binding"/>
    <property type="evidence" value="ECO:0007669"/>
    <property type="project" value="UniProtKB-KW"/>
</dbReference>
<reference evidence="9 10" key="1">
    <citation type="journal article" date="2013" name="Genome Announc.">
        <title>Draft genome sequence of Serratia sp. strain ATCC 39006, a model bacterium for analysis of the biosynthesis and regulation of prodigiosin, a carbapenem, and gas vesicles.</title>
        <authorList>
            <person name="Fineran P.C."/>
            <person name="Iglesias Cans M.C."/>
            <person name="Ramsay J.P."/>
            <person name="Wilf N.M."/>
            <person name="Cossyleon D."/>
            <person name="McNeil M.B."/>
            <person name="Williamson N.R."/>
            <person name="Monson R.E."/>
            <person name="Becher S.A."/>
            <person name="Stanton J.A."/>
            <person name="Brugger K."/>
            <person name="Brown S.D."/>
            <person name="Salmond G.P."/>
        </authorList>
    </citation>
    <scope>NUCLEOTIDE SEQUENCE [LARGE SCALE GENOMIC DNA]</scope>
    <source>
        <strain evidence="9">ATCC 39006</strain>
        <strain evidence="10">ATCC 39006 / SC 11482</strain>
    </source>
</reference>
<dbReference type="InterPro" id="IPR027417">
    <property type="entry name" value="P-loop_NTPase"/>
</dbReference>
<evidence type="ECO:0000256" key="1">
    <source>
        <dbReference type="ARBA" id="ARBA00007913"/>
    </source>
</evidence>
<dbReference type="AlphaFoldDB" id="A0A2I5TDN6"/>
<dbReference type="SUPFAM" id="SSF52540">
    <property type="entry name" value="P-loop containing nucleoside triphosphate hydrolases"/>
    <property type="match status" value="1"/>
</dbReference>
<dbReference type="InterPro" id="IPR041679">
    <property type="entry name" value="DNA2/NAM7-like_C"/>
</dbReference>
<evidence type="ECO:0000313" key="11">
    <source>
        <dbReference type="Proteomes" id="UP000233778"/>
    </source>
</evidence>
<evidence type="ECO:0000313" key="10">
    <source>
        <dbReference type="Proteomes" id="UP000017700"/>
    </source>
</evidence>
<dbReference type="Gene3D" id="3.40.50.300">
    <property type="entry name" value="P-loop containing nucleotide triphosphate hydrolases"/>
    <property type="match status" value="2"/>
</dbReference>
<dbReference type="Proteomes" id="UP000233778">
    <property type="component" value="Chromosome"/>
</dbReference>
<evidence type="ECO:0008006" key="12">
    <source>
        <dbReference type="Google" id="ProtNLM"/>
    </source>
</evidence>
<dbReference type="KEGG" id="sera:Ser39006_000105"/>
<dbReference type="Proteomes" id="UP000017700">
    <property type="component" value="Chromosome"/>
</dbReference>
<feature type="domain" description="DNA2/NAM7 helicase-like C-terminal" evidence="7">
    <location>
        <begin position="880"/>
        <end position="1046"/>
    </location>
</feature>
<keyword evidence="4" id="KW-0347">Helicase</keyword>
<feature type="domain" description="DNA2/NAM7 helicase helicase" evidence="6">
    <location>
        <begin position="354"/>
        <end position="820"/>
    </location>
</feature>
<evidence type="ECO:0000313" key="9">
    <source>
        <dbReference type="EMBL" id="AUH02676.1"/>
    </source>
</evidence>
<comment type="similarity">
    <text evidence="1">Belongs to the DNA2/NAM7 helicase family.</text>
</comment>
<keyword evidence="2" id="KW-0547">Nucleotide-binding</keyword>
<dbReference type="OrthoDB" id="9757917at2"/>
<dbReference type="STRING" id="104623.Ser39006_00958"/>
<dbReference type="Pfam" id="PF13087">
    <property type="entry name" value="AAA_12"/>
    <property type="match status" value="1"/>
</dbReference>
<sequence length="1095" mass="123787">MEDNNTSATLQAIRILEYWHKVEFFESTDIKDLEDNAEGVLKIDLDALQTPSSLPWIDQKQIRRAGKDFSPYKKYKYELFFGIFDRKEIFSRAKRVLPDTNDINDENLRDEGRTCSIKCLVDQDGIINSDSFEFSTVTWALGQLETGGLDNLRFDAYEEATKNLHKRFIDIITVANNFKKQHKYPAELTIYEVIGFLKAMAEWTCFSPENPAPALFIKLKETRNKKKTDESPRQFNREGLPNLTQLTQLLPSASEQSAISSQSPIGDISILNSFYIRDIEIALHQIKCNGLDLDSPLGRYLTGSRNKKPDLLQPDGRSILLEKLRLSQLPAGRWPSDVKHNMSLMQQFAINTLEQELELSGLYSVNGPPGTGKTTMLRDLIANNLVKRATVLAGLKHASEAFDGTITAEIAGKHHVIPCLSSELCGYEMVVTSSNNAAVENISRELPQTKSLGKAWQHIDYLKPVAQKLAATTCTIEHPAQHGGKTFEITPLTEKTDCWGLIAAALGKQENRDIFGNRVFYQNHEKAIAPSPADGYRNLFTAIKLPANAFIDAKKAFNQAHKQYEHIIQELKILEALSDQQNACQQLQLKIEKLHIRQLQLSAFLAKRYARTPVWWTLRIKKICREKTISKGLSRRLAATQASYRLEEKRFQQASTALHAEQKRCAPLKQKYNDVLFASLETDVEAQNIQRTAFGHGQALNEARSLLTIRALDLHQAWLATAYRECNLKNTLFSLMPAINGSLKNKQASLTLWRLLFMIVPVISSTFASVARQFSAYGAGDIGWLFIDEAGQATPQQAAGALWRAKRAVVVGDPLQIEPVFTIPPAFVEAIAKREFGETWRDWSPTVQSVQNLADRVNPYGTMQISKDIWLGSPLRVHRRCDEPMFSIANAIAYNNKMLHGRDHLWPQDEFLWGSSCWFDVYGETEGKHYVPAQGRHVLTMLRTWLQHNNQTLPDAYIISPFKQVKNQLKDFLRKELRGVEGLNQWINKRIGTVHTFQGKEEKNVILVLGLSENNRGATKWAAKKPNLLNVAITRAQNRVYVVGSKSIWSGCQYFDIADEKLGEVALHSASAKPAIALARDNIEQKQEDLSIIQY</sequence>
<dbReference type="EMBL" id="CP025085">
    <property type="protein sequence ID" value="AUG98361.1"/>
    <property type="molecule type" value="Genomic_DNA"/>
</dbReference>
<dbReference type="EMBL" id="CP025084">
    <property type="protein sequence ID" value="AUH02676.1"/>
    <property type="molecule type" value="Genomic_DNA"/>
</dbReference>
<protein>
    <recommendedName>
        <fullName evidence="12">Helicase</fullName>
    </recommendedName>
</protein>
<evidence type="ECO:0000313" key="8">
    <source>
        <dbReference type="EMBL" id="AUG98361.1"/>
    </source>
</evidence>
<dbReference type="InterPro" id="IPR050534">
    <property type="entry name" value="Coronavir_polyprotein_1ab"/>
</dbReference>
<gene>
    <name evidence="8" type="ORF">CWC46_00105</name>
    <name evidence="9" type="ORF">Ser39006_000105</name>
</gene>
<dbReference type="PANTHER" id="PTHR43788">
    <property type="entry name" value="DNA2/NAM7 HELICASE FAMILY MEMBER"/>
    <property type="match status" value="1"/>
</dbReference>
<accession>A0A2I5TDN6</accession>
<evidence type="ECO:0000256" key="2">
    <source>
        <dbReference type="ARBA" id="ARBA00022741"/>
    </source>
</evidence>
<evidence type="ECO:0000256" key="4">
    <source>
        <dbReference type="ARBA" id="ARBA00022806"/>
    </source>
</evidence>
<dbReference type="InterPro" id="IPR041677">
    <property type="entry name" value="DNA2/NAM7_AAA_11"/>
</dbReference>
<name>A0A2I5TDN6_SERS3</name>
<evidence type="ECO:0000256" key="3">
    <source>
        <dbReference type="ARBA" id="ARBA00022801"/>
    </source>
</evidence>